<organism evidence="1">
    <name type="scientific">mine drainage metagenome</name>
    <dbReference type="NCBI Taxonomy" id="410659"/>
    <lineage>
        <taxon>unclassified sequences</taxon>
        <taxon>metagenomes</taxon>
        <taxon>ecological metagenomes</taxon>
    </lineage>
</organism>
<sequence>MADFLKFPPRHGNIVPAGRLYARMRGKTCPNPDAIAFMTPPDDVVVDFVGGALGYRHRHGGGKGQALHKAVGFGKGPPPLVADATAGLGRDAFLLAAEGARVILIERAPAVQALLADGLARAAAAGPEYAAISARMTLIRGDARAVLPALPERPDVVLVDPMHPPRGNSALVKKDMRLLRELVGADPDAAELMAAALATAVKRVVLKWPLRADFLPGLPKPSHQILGKSTRYDVFMIHHETEAGGIGRIEPHSQG</sequence>
<dbReference type="AlphaFoldDB" id="A0A1J5R019"/>
<name>A0A1J5R019_9ZZZZ</name>
<dbReference type="Gene3D" id="3.40.50.150">
    <property type="entry name" value="Vaccinia Virus protein VP39"/>
    <property type="match status" value="1"/>
</dbReference>
<evidence type="ECO:0000313" key="1">
    <source>
        <dbReference type="EMBL" id="OIQ85316.1"/>
    </source>
</evidence>
<dbReference type="HAMAP" id="MF_01523">
    <property type="entry name" value="16SrRNA_methyltr_J"/>
    <property type="match status" value="1"/>
</dbReference>
<accession>A0A1J5R019</accession>
<dbReference type="PANTHER" id="PTHR36112:SF1">
    <property type="entry name" value="RIBOSOMAL RNA SMALL SUBUNIT METHYLTRANSFERASE J"/>
    <property type="match status" value="1"/>
</dbReference>
<dbReference type="InterPro" id="IPR029063">
    <property type="entry name" value="SAM-dependent_MTases_sf"/>
</dbReference>
<gene>
    <name evidence="1" type="primary">rsmJ</name>
    <name evidence="1" type="ORF">GALL_328350</name>
</gene>
<keyword evidence="1" id="KW-0808">Transferase</keyword>
<dbReference type="PANTHER" id="PTHR36112">
    <property type="entry name" value="RIBOSOMAL RNA SMALL SUBUNIT METHYLTRANSFERASE J"/>
    <property type="match status" value="1"/>
</dbReference>
<reference evidence="1" key="1">
    <citation type="submission" date="2016-10" db="EMBL/GenBank/DDBJ databases">
        <title>Sequence of Gallionella enrichment culture.</title>
        <authorList>
            <person name="Poehlein A."/>
            <person name="Muehling M."/>
            <person name="Daniel R."/>
        </authorList>
    </citation>
    <scope>NUCLEOTIDE SEQUENCE</scope>
</reference>
<dbReference type="GO" id="GO:0008990">
    <property type="term" value="F:rRNA (guanine-N2-)-methyltransferase activity"/>
    <property type="evidence" value="ECO:0007669"/>
    <property type="project" value="InterPro"/>
</dbReference>
<dbReference type="CDD" id="cd02440">
    <property type="entry name" value="AdoMet_MTases"/>
    <property type="match status" value="1"/>
</dbReference>
<protein>
    <submittedName>
        <fullName evidence="1">Ribosomal RNA small subunit methyltransferase J</fullName>
        <ecNumber evidence="1">2.1.1.242</ecNumber>
    </submittedName>
</protein>
<keyword evidence="1" id="KW-0489">Methyltransferase</keyword>
<comment type="caution">
    <text evidence="1">The sequence shown here is derived from an EMBL/GenBank/DDBJ whole genome shotgun (WGS) entry which is preliminary data.</text>
</comment>
<dbReference type="SUPFAM" id="SSF53335">
    <property type="entry name" value="S-adenosyl-L-methionine-dependent methyltransferases"/>
    <property type="match status" value="1"/>
</dbReference>
<dbReference type="InterPro" id="IPR007536">
    <property type="entry name" value="16SrRNA_methylTrfase_J"/>
</dbReference>
<proteinExistence type="inferred from homology"/>
<dbReference type="EMBL" id="MLJW01000552">
    <property type="protein sequence ID" value="OIQ85316.1"/>
    <property type="molecule type" value="Genomic_DNA"/>
</dbReference>
<dbReference type="EC" id="2.1.1.242" evidence="1"/>
<dbReference type="Pfam" id="PF04445">
    <property type="entry name" value="SAM_MT"/>
    <property type="match status" value="1"/>
</dbReference>